<keyword evidence="4" id="KW-1185">Reference proteome</keyword>
<evidence type="ECO:0008006" key="5">
    <source>
        <dbReference type="Google" id="ProtNLM"/>
    </source>
</evidence>
<name>A0A917XJT2_9ACTN</name>
<dbReference type="AlphaFoldDB" id="A0A917XJT2"/>
<keyword evidence="2" id="KW-1133">Transmembrane helix</keyword>
<evidence type="ECO:0000256" key="2">
    <source>
        <dbReference type="SAM" id="Phobius"/>
    </source>
</evidence>
<gene>
    <name evidence="3" type="ORF">GCM10011578_072940</name>
</gene>
<protein>
    <recommendedName>
        <fullName evidence="5">Septum formation initiator</fullName>
    </recommendedName>
</protein>
<sequence>MRGRREGSGALGRRVGSGVVGRRVGSGAVGWWVGSRGVGRGPGAGRWGLLAQFPAPLKAGHHRERPFRGAGNCAARPHAPAPDPRRTRDRDRGQVSIELLGMTPVIILTLVLMWQAVLVGYAFTLAGNAADEGVRAATAVPQGERFGVCEQAALKDLSSAWREGARVDRCGGTGTVTADVSLRVPVLFPGSIDFPVTVHGHAGTVEEVKN</sequence>
<keyword evidence="2" id="KW-0472">Membrane</keyword>
<evidence type="ECO:0000256" key="1">
    <source>
        <dbReference type="SAM" id="MobiDB-lite"/>
    </source>
</evidence>
<feature type="transmembrane region" description="Helical" evidence="2">
    <location>
        <begin position="95"/>
        <end position="114"/>
    </location>
</feature>
<dbReference type="EMBL" id="BMML01000021">
    <property type="protein sequence ID" value="GGN33248.1"/>
    <property type="molecule type" value="Genomic_DNA"/>
</dbReference>
<comment type="caution">
    <text evidence="3">The sequence shown here is derived from an EMBL/GenBank/DDBJ whole genome shotgun (WGS) entry which is preliminary data.</text>
</comment>
<accession>A0A917XJT2</accession>
<evidence type="ECO:0000313" key="4">
    <source>
        <dbReference type="Proteomes" id="UP000653411"/>
    </source>
</evidence>
<dbReference type="Proteomes" id="UP000653411">
    <property type="component" value="Unassembled WGS sequence"/>
</dbReference>
<reference evidence="3" key="1">
    <citation type="journal article" date="2014" name="Int. J. Syst. Evol. Microbiol.">
        <title>Complete genome sequence of Corynebacterium casei LMG S-19264T (=DSM 44701T), isolated from a smear-ripened cheese.</title>
        <authorList>
            <consortium name="US DOE Joint Genome Institute (JGI-PGF)"/>
            <person name="Walter F."/>
            <person name="Albersmeier A."/>
            <person name="Kalinowski J."/>
            <person name="Ruckert C."/>
        </authorList>
    </citation>
    <scope>NUCLEOTIDE SEQUENCE</scope>
    <source>
        <strain evidence="3">CGMCC 4.7110</strain>
    </source>
</reference>
<proteinExistence type="predicted"/>
<reference evidence="3" key="2">
    <citation type="submission" date="2020-09" db="EMBL/GenBank/DDBJ databases">
        <authorList>
            <person name="Sun Q."/>
            <person name="Zhou Y."/>
        </authorList>
    </citation>
    <scope>NUCLEOTIDE SEQUENCE</scope>
    <source>
        <strain evidence="3">CGMCC 4.7110</strain>
    </source>
</reference>
<feature type="region of interest" description="Disordered" evidence="1">
    <location>
        <begin position="61"/>
        <end position="91"/>
    </location>
</feature>
<organism evidence="3 4">
    <name type="scientific">Streptomyces fuscichromogenes</name>
    <dbReference type="NCBI Taxonomy" id="1324013"/>
    <lineage>
        <taxon>Bacteria</taxon>
        <taxon>Bacillati</taxon>
        <taxon>Actinomycetota</taxon>
        <taxon>Actinomycetes</taxon>
        <taxon>Kitasatosporales</taxon>
        <taxon>Streptomycetaceae</taxon>
        <taxon>Streptomyces</taxon>
    </lineage>
</organism>
<keyword evidence="2" id="KW-0812">Transmembrane</keyword>
<evidence type="ECO:0000313" key="3">
    <source>
        <dbReference type="EMBL" id="GGN33248.1"/>
    </source>
</evidence>